<evidence type="ECO:0000256" key="1">
    <source>
        <dbReference type="SAM" id="MobiDB-lite"/>
    </source>
</evidence>
<keyword evidence="3" id="KW-1185">Reference proteome</keyword>
<reference evidence="2 3" key="1">
    <citation type="submission" date="2021-12" db="EMBL/GenBank/DDBJ databases">
        <title>High titer production of polyol ester of fatty acids by Rhodotorula paludigena BS15 towards product separation-free biomass refinery.</title>
        <authorList>
            <person name="Mano J."/>
            <person name="Ono H."/>
            <person name="Tanaka T."/>
            <person name="Naito K."/>
            <person name="Sushida H."/>
            <person name="Ike M."/>
            <person name="Tokuyasu K."/>
            <person name="Kitaoka M."/>
        </authorList>
    </citation>
    <scope>NUCLEOTIDE SEQUENCE [LARGE SCALE GENOMIC DNA]</scope>
    <source>
        <strain evidence="2 3">BS15</strain>
    </source>
</reference>
<feature type="compositionally biased region" description="Basic and acidic residues" evidence="1">
    <location>
        <begin position="326"/>
        <end position="341"/>
    </location>
</feature>
<dbReference type="Proteomes" id="UP001342314">
    <property type="component" value="Unassembled WGS sequence"/>
</dbReference>
<comment type="caution">
    <text evidence="2">The sequence shown here is derived from an EMBL/GenBank/DDBJ whole genome shotgun (WGS) entry which is preliminary data.</text>
</comment>
<dbReference type="AlphaFoldDB" id="A0AAV5GB97"/>
<feature type="region of interest" description="Disordered" evidence="1">
    <location>
        <begin position="326"/>
        <end position="382"/>
    </location>
</feature>
<evidence type="ECO:0000313" key="2">
    <source>
        <dbReference type="EMBL" id="GJN87358.1"/>
    </source>
</evidence>
<evidence type="ECO:0000313" key="3">
    <source>
        <dbReference type="Proteomes" id="UP001342314"/>
    </source>
</evidence>
<feature type="compositionally biased region" description="Basic and acidic residues" evidence="1">
    <location>
        <begin position="114"/>
        <end position="135"/>
    </location>
</feature>
<name>A0AAV5GB97_9BASI</name>
<protein>
    <submittedName>
        <fullName evidence="2">Uncharacterized protein</fullName>
    </submittedName>
</protein>
<feature type="compositionally biased region" description="Acidic residues" evidence="1">
    <location>
        <begin position="1"/>
        <end position="24"/>
    </location>
</feature>
<dbReference type="EMBL" id="BQKY01000001">
    <property type="protein sequence ID" value="GJN87358.1"/>
    <property type="molecule type" value="Genomic_DNA"/>
</dbReference>
<sequence length="382" mass="43247">MPPDMDDDFVVSDTEDESEDDGELTFDRSSMATSDTSPSPSSPRVKDEEDERDNVIDLTQDNGETAHTHSAAENGEEATQPRRSALRARKAIHHTDVDSEEEPDERARLNARKSGSEGKTRGGQDADDPLVRQLKEEEEDRKEEEKADKHRKAWKTRPKEYPWERITTHAELNLGLTQPGRLFAYCSSAGRWPMRNDCGNMHDVWTKLEAKGWRYFGRYEILWAGSPRDGAYTALPADKRARVHKIFLSYYKKKHSGFSRFLLEDCNITLDNGEVVPMRDARVTKAQASKRIDEALHANDGSLKAHFAVMRYLDCNMAEFMECKSRAPRPKKGENGQDRADGQTATGRRKKAAKGTGAQSKKRSARSVAPTPAPRPKREKRE</sequence>
<gene>
    <name evidence="2" type="ORF">Rhopal_000307-T1</name>
</gene>
<feature type="region of interest" description="Disordered" evidence="1">
    <location>
        <begin position="1"/>
        <end position="153"/>
    </location>
</feature>
<accession>A0AAV5GB97</accession>
<organism evidence="2 3">
    <name type="scientific">Rhodotorula paludigena</name>
    <dbReference type="NCBI Taxonomy" id="86838"/>
    <lineage>
        <taxon>Eukaryota</taxon>
        <taxon>Fungi</taxon>
        <taxon>Dikarya</taxon>
        <taxon>Basidiomycota</taxon>
        <taxon>Pucciniomycotina</taxon>
        <taxon>Microbotryomycetes</taxon>
        <taxon>Sporidiobolales</taxon>
        <taxon>Sporidiobolaceae</taxon>
        <taxon>Rhodotorula</taxon>
    </lineage>
</organism>
<proteinExistence type="predicted"/>
<feature type="compositionally biased region" description="Low complexity" evidence="1">
    <location>
        <begin position="29"/>
        <end position="43"/>
    </location>
</feature>